<dbReference type="AlphaFoldDB" id="F4LTT7"/>
<dbReference type="GO" id="GO:0016787">
    <property type="term" value="F:hydrolase activity"/>
    <property type="evidence" value="ECO:0007669"/>
    <property type="project" value="UniProtKB-KW"/>
</dbReference>
<organism evidence="6 7">
    <name type="scientific">Tepidanaerobacter acetatoxydans (strain DSM 21804 / JCM 16047 / Re1)</name>
    <dbReference type="NCBI Taxonomy" id="1209989"/>
    <lineage>
        <taxon>Bacteria</taxon>
        <taxon>Bacillati</taxon>
        <taxon>Bacillota</taxon>
        <taxon>Clostridia</taxon>
        <taxon>Thermosediminibacterales</taxon>
        <taxon>Tepidanaerobacteraceae</taxon>
        <taxon>Tepidanaerobacter</taxon>
    </lineage>
</organism>
<dbReference type="InterPro" id="IPR002711">
    <property type="entry name" value="HNH"/>
</dbReference>
<comment type="similarity">
    <text evidence="3">Belongs to the HNH nuclease family.</text>
</comment>
<accession>L0S6K3</accession>
<reference evidence="7" key="1">
    <citation type="journal article" date="2013" name="Genome Announc.">
        <title>First genome sequence of a syntrophic acetate-oxidizing bacterium, Tepidanaerobacter acetatoxydans strain Re1.</title>
        <authorList>
            <person name="Manzoor S."/>
            <person name="Bongcam-Rudloff E."/>
            <person name="Schnurer A."/>
            <person name="Muller B."/>
        </authorList>
    </citation>
    <scope>NUCLEOTIDE SEQUENCE [LARGE SCALE GENOMIC DNA]</scope>
    <source>
        <strain evidence="7">Re1</strain>
    </source>
</reference>
<protein>
    <recommendedName>
        <fullName evidence="4">Putative HNH nuclease YajD</fullName>
    </recommendedName>
</protein>
<gene>
    <name evidence="6" type="ordered locus">TEPIRE1_2615</name>
</gene>
<dbReference type="EMBL" id="HF563609">
    <property type="protein sequence ID" value="CCP27483.1"/>
    <property type="molecule type" value="Genomic_DNA"/>
</dbReference>
<dbReference type="PANTHER" id="PTHR41286">
    <property type="entry name" value="HNH NUCLEASE YAJD-RELATED"/>
    <property type="match status" value="1"/>
</dbReference>
<dbReference type="GO" id="GO:0005829">
    <property type="term" value="C:cytosol"/>
    <property type="evidence" value="ECO:0007669"/>
    <property type="project" value="TreeGrafter"/>
</dbReference>
<dbReference type="HOGENOM" id="CLU_108879_4_0_9"/>
<dbReference type="GO" id="GO:0003676">
    <property type="term" value="F:nucleic acid binding"/>
    <property type="evidence" value="ECO:0007669"/>
    <property type="project" value="InterPro"/>
</dbReference>
<dbReference type="Proteomes" id="UP000010802">
    <property type="component" value="Chromosome"/>
</dbReference>
<dbReference type="eggNOG" id="COG1403">
    <property type="taxonomic scope" value="Bacteria"/>
</dbReference>
<dbReference type="Gene3D" id="1.10.30.50">
    <property type="match status" value="1"/>
</dbReference>
<dbReference type="SMART" id="SM00507">
    <property type="entry name" value="HNHc"/>
    <property type="match status" value="1"/>
</dbReference>
<dbReference type="RefSeq" id="WP_013779453.1">
    <property type="nucleotide sequence ID" value="NC_015519.1"/>
</dbReference>
<dbReference type="OrthoDB" id="9779761at2"/>
<evidence type="ECO:0000256" key="1">
    <source>
        <dbReference type="ARBA" id="ARBA00022722"/>
    </source>
</evidence>
<dbReference type="KEGG" id="tep:TepRe1_2433"/>
<evidence type="ECO:0000256" key="4">
    <source>
        <dbReference type="ARBA" id="ARBA00040194"/>
    </source>
</evidence>
<keyword evidence="2" id="KW-0378">Hydrolase</keyword>
<dbReference type="GO" id="GO:0004519">
    <property type="term" value="F:endonuclease activity"/>
    <property type="evidence" value="ECO:0007669"/>
    <property type="project" value="UniProtKB-KW"/>
</dbReference>
<evidence type="ECO:0000256" key="3">
    <source>
        <dbReference type="ARBA" id="ARBA00038412"/>
    </source>
</evidence>
<dbReference type="CDD" id="cd00085">
    <property type="entry name" value="HNHc"/>
    <property type="match status" value="1"/>
</dbReference>
<dbReference type="Pfam" id="PF01844">
    <property type="entry name" value="HNH"/>
    <property type="match status" value="1"/>
</dbReference>
<dbReference type="InterPro" id="IPR003615">
    <property type="entry name" value="HNH_nuc"/>
</dbReference>
<dbReference type="PATRIC" id="fig|1209989.3.peg.3003"/>
<keyword evidence="7" id="KW-1185">Reference proteome</keyword>
<dbReference type="GO" id="GO:0008270">
    <property type="term" value="F:zinc ion binding"/>
    <property type="evidence" value="ECO:0007669"/>
    <property type="project" value="InterPro"/>
</dbReference>
<accession>F4LTT7</accession>
<evidence type="ECO:0000259" key="5">
    <source>
        <dbReference type="SMART" id="SM00507"/>
    </source>
</evidence>
<keyword evidence="1" id="KW-0540">Nuclease</keyword>
<evidence type="ECO:0000313" key="7">
    <source>
        <dbReference type="Proteomes" id="UP000010802"/>
    </source>
</evidence>
<name>F4LTT7_TEPAE</name>
<evidence type="ECO:0000256" key="2">
    <source>
        <dbReference type="ARBA" id="ARBA00022801"/>
    </source>
</evidence>
<evidence type="ECO:0000313" key="6">
    <source>
        <dbReference type="EMBL" id="CCP27483.1"/>
    </source>
</evidence>
<proteinExistence type="inferred from homology"/>
<feature type="domain" description="HNH nuclease" evidence="5">
    <location>
        <begin position="52"/>
        <end position="107"/>
    </location>
</feature>
<dbReference type="KEGG" id="tae:TepiRe1_2615"/>
<keyword evidence="6" id="KW-0255">Endonuclease</keyword>
<dbReference type="STRING" id="1209989.TepRe1_2433"/>
<sequence>MPRKPKKPCRYPSCPELTEERYCKKHQKEIDREYNKSSRPYKKLYNSSRWQKLRKHVLTKQPLCVICLGNKRINPATVVDHIKPHKGDVKLFFDINNLQPLCKTCHDRKTAKEDGRWGKKGVVYGYSQ</sequence>
<dbReference type="PANTHER" id="PTHR41286:SF1">
    <property type="entry name" value="HNH NUCLEASE YAJD-RELATED"/>
    <property type="match status" value="1"/>
</dbReference>